<evidence type="ECO:0000313" key="1">
    <source>
        <dbReference type="EMBL" id="KAJ1938303.1"/>
    </source>
</evidence>
<comment type="caution">
    <text evidence="1">The sequence shown here is derived from an EMBL/GenBank/DDBJ whole genome shotgun (WGS) entry which is preliminary data.</text>
</comment>
<evidence type="ECO:0000313" key="2">
    <source>
        <dbReference type="Proteomes" id="UP001150603"/>
    </source>
</evidence>
<sequence length="226" mass="25536">MVAAAASAASDPQQQLQMQSLGLRATTLTLAVPEQSAANDTQDDQAPQATGTENLTVGDPESIPSIGKFESIRALYEYRAESEEYDRVNSNKWREKMDSRRRQNWSRITAVYTRIQQLRHGDESEESLERAIQIATDEMAREGMTLTKYSQTVRKTINEARKSSRRAQDVADASPDGEEGIRLQPPTQPTQPTQQQQQQSLQMLIGHQTQQYQQQQQQRLPNPTGY</sequence>
<keyword evidence="2" id="KW-1185">Reference proteome</keyword>
<protein>
    <submittedName>
        <fullName evidence="1">Uncharacterized protein</fullName>
    </submittedName>
</protein>
<proteinExistence type="predicted"/>
<dbReference type="EMBL" id="JANBPW010003221">
    <property type="protein sequence ID" value="KAJ1938303.1"/>
    <property type="molecule type" value="Genomic_DNA"/>
</dbReference>
<dbReference type="Proteomes" id="UP001150603">
    <property type="component" value="Unassembled WGS sequence"/>
</dbReference>
<accession>A0ACC1J5J1</accession>
<reference evidence="1" key="1">
    <citation type="submission" date="2022-07" db="EMBL/GenBank/DDBJ databases">
        <title>Phylogenomic reconstructions and comparative analyses of Kickxellomycotina fungi.</title>
        <authorList>
            <person name="Reynolds N.K."/>
            <person name="Stajich J.E."/>
            <person name="Barry K."/>
            <person name="Grigoriev I.V."/>
            <person name="Crous P."/>
            <person name="Smith M.E."/>
        </authorList>
    </citation>
    <scope>NUCLEOTIDE SEQUENCE</scope>
    <source>
        <strain evidence="1">NRRL 5244</strain>
    </source>
</reference>
<name>A0ACC1J5J1_9FUNG</name>
<organism evidence="1 2">
    <name type="scientific">Linderina macrospora</name>
    <dbReference type="NCBI Taxonomy" id="4868"/>
    <lineage>
        <taxon>Eukaryota</taxon>
        <taxon>Fungi</taxon>
        <taxon>Fungi incertae sedis</taxon>
        <taxon>Zoopagomycota</taxon>
        <taxon>Kickxellomycotina</taxon>
        <taxon>Kickxellomycetes</taxon>
        <taxon>Kickxellales</taxon>
        <taxon>Kickxellaceae</taxon>
        <taxon>Linderina</taxon>
    </lineage>
</organism>
<gene>
    <name evidence="1" type="ORF">FBU59_004479</name>
</gene>